<dbReference type="Pfam" id="PF07707">
    <property type="entry name" value="BACK"/>
    <property type="match status" value="1"/>
</dbReference>
<dbReference type="SMART" id="SM00875">
    <property type="entry name" value="BACK"/>
    <property type="match status" value="1"/>
</dbReference>
<dbReference type="Pfam" id="PF00651">
    <property type="entry name" value="BTB"/>
    <property type="match status" value="2"/>
</dbReference>
<dbReference type="SUPFAM" id="SSF82199">
    <property type="entry name" value="SET domain"/>
    <property type="match status" value="1"/>
</dbReference>
<dbReference type="PANTHER" id="PTHR45774">
    <property type="entry name" value="BTB/POZ DOMAIN-CONTAINING"/>
    <property type="match status" value="1"/>
</dbReference>
<gene>
    <name evidence="4" type="ORF">Ciccas_010791</name>
</gene>
<evidence type="ECO:0000313" key="5">
    <source>
        <dbReference type="Proteomes" id="UP001626550"/>
    </source>
</evidence>
<feature type="domain" description="BTB" evidence="2">
    <location>
        <begin position="11"/>
        <end position="177"/>
    </location>
</feature>
<evidence type="ECO:0000259" key="2">
    <source>
        <dbReference type="PROSITE" id="PS50097"/>
    </source>
</evidence>
<dbReference type="SMART" id="SM00225">
    <property type="entry name" value="BTB"/>
    <property type="match status" value="1"/>
</dbReference>
<keyword evidence="5" id="KW-1185">Reference proteome</keyword>
<dbReference type="PROSITE" id="PS50097">
    <property type="entry name" value="BTB"/>
    <property type="match status" value="1"/>
</dbReference>
<dbReference type="InterPro" id="IPR011333">
    <property type="entry name" value="SKP1/BTB/POZ_sf"/>
</dbReference>
<feature type="compositionally biased region" description="Low complexity" evidence="1">
    <location>
        <begin position="80"/>
        <end position="91"/>
    </location>
</feature>
<dbReference type="InterPro" id="IPR046341">
    <property type="entry name" value="SET_dom_sf"/>
</dbReference>
<protein>
    <recommendedName>
        <fullName evidence="6">BTB domain-containing protein</fullName>
    </recommendedName>
</protein>
<dbReference type="Gene3D" id="2.170.270.10">
    <property type="entry name" value="SET domain"/>
    <property type="match status" value="1"/>
</dbReference>
<feature type="domain" description="SET" evidence="3">
    <location>
        <begin position="468"/>
        <end position="602"/>
    </location>
</feature>
<dbReference type="PANTHER" id="PTHR45774:SF3">
    <property type="entry name" value="BTB (POZ) DOMAIN-CONTAINING 2B-RELATED"/>
    <property type="match status" value="1"/>
</dbReference>
<dbReference type="Proteomes" id="UP001626550">
    <property type="component" value="Unassembled WGS sequence"/>
</dbReference>
<dbReference type="AlphaFoldDB" id="A0ABD2PTH4"/>
<dbReference type="SMART" id="SM00317">
    <property type="entry name" value="SET"/>
    <property type="match status" value="1"/>
</dbReference>
<evidence type="ECO:0000256" key="1">
    <source>
        <dbReference type="SAM" id="MobiDB-lite"/>
    </source>
</evidence>
<dbReference type="PROSITE" id="PS50280">
    <property type="entry name" value="SET"/>
    <property type="match status" value="1"/>
</dbReference>
<evidence type="ECO:0000259" key="3">
    <source>
        <dbReference type="PROSITE" id="PS50280"/>
    </source>
</evidence>
<feature type="region of interest" description="Disordered" evidence="1">
    <location>
        <begin position="73"/>
        <end position="136"/>
    </location>
</feature>
<dbReference type="EMBL" id="JBJKFK010002777">
    <property type="protein sequence ID" value="KAL3310639.1"/>
    <property type="molecule type" value="Genomic_DNA"/>
</dbReference>
<dbReference type="Pfam" id="PF00856">
    <property type="entry name" value="SET"/>
    <property type="match status" value="1"/>
</dbReference>
<evidence type="ECO:0008006" key="6">
    <source>
        <dbReference type="Google" id="ProtNLM"/>
    </source>
</evidence>
<proteinExistence type="predicted"/>
<accession>A0ABD2PTH4</accession>
<organism evidence="4 5">
    <name type="scientific">Cichlidogyrus casuarinus</name>
    <dbReference type="NCBI Taxonomy" id="1844966"/>
    <lineage>
        <taxon>Eukaryota</taxon>
        <taxon>Metazoa</taxon>
        <taxon>Spiralia</taxon>
        <taxon>Lophotrochozoa</taxon>
        <taxon>Platyhelminthes</taxon>
        <taxon>Monogenea</taxon>
        <taxon>Monopisthocotylea</taxon>
        <taxon>Dactylogyridea</taxon>
        <taxon>Ancyrocephalidae</taxon>
        <taxon>Cichlidogyrus</taxon>
    </lineage>
</organism>
<name>A0ABD2PTH4_9PLAT</name>
<reference evidence="4 5" key="1">
    <citation type="submission" date="2024-11" db="EMBL/GenBank/DDBJ databases">
        <title>Adaptive evolution of stress response genes in parasites aligns with host niche diversity.</title>
        <authorList>
            <person name="Hahn C."/>
            <person name="Resl P."/>
        </authorList>
    </citation>
    <scope>NUCLEOTIDE SEQUENCE [LARGE SCALE GENOMIC DNA]</scope>
    <source>
        <strain evidence="4">EGGRZ-B1_66</strain>
        <tissue evidence="4">Body</tissue>
    </source>
</reference>
<feature type="compositionally biased region" description="Basic and acidic residues" evidence="1">
    <location>
        <begin position="127"/>
        <end position="136"/>
    </location>
</feature>
<dbReference type="Gene3D" id="1.25.40.420">
    <property type="match status" value="1"/>
</dbReference>
<dbReference type="Gene3D" id="3.30.710.10">
    <property type="entry name" value="Potassium Channel Kv1.1, Chain A"/>
    <property type="match status" value="1"/>
</dbReference>
<evidence type="ECO:0000313" key="4">
    <source>
        <dbReference type="EMBL" id="KAL3310639.1"/>
    </source>
</evidence>
<feature type="compositionally biased region" description="Polar residues" evidence="1">
    <location>
        <begin position="95"/>
        <end position="120"/>
    </location>
</feature>
<dbReference type="InterPro" id="IPR001214">
    <property type="entry name" value="SET_dom"/>
</dbReference>
<dbReference type="SUPFAM" id="SSF54695">
    <property type="entry name" value="POZ domain"/>
    <property type="match status" value="1"/>
</dbReference>
<sequence>MSFVLNQPTQPDVNFLFEGPELLGQEAARFEVKAHKAILAASSEYFVKIFAKMDEAQHTQALRLNAEKLEQELQQKKHQAANVKSANSSAKTPKSKGNTNTPPSPTADTAKQKKSASPKNRGSAKSAPKDKSNKSDLELSTDVEVYSNTDVILHNVSLQGFYRLLRYIYYDEIIFEDVPQTIHLAITAKKFGYMDLFTACTDYLSNNICIEQVLPILHFAMDFCQDALYSQATKEVINDTFHVLNRDEFLDVHIDVIEFLVEQDVLNISEVELYMALVRWARKQCQRKDVEKTPELLRAIISESLFKQIRFPTMDRYEFVTKVTETGLLTKEELNNLLRYFNTEHQFPSKFSYNVRLKPCLELHKYMREKQVREGDAEVVYYGDKRFDLRPGLDKRPRVKRKQSFLELYQKREILPPVKSGLIPFRTRTGSLPTRGRQELGPVSLVECNSTCQCNESCPNRLIQDSNFDIDSLYTFERAGGVGLGVKSSDPLAANQFVAVYLGEYITREEVESREMRNKELSGHNYVLQFGEHSDQRTIHETFIDAFFQEDPSQLHISARINHSCQPNLQIVPIRCNNLFPLIAFFTIQPVAPDTELCYSYCDGCQPGREQLSTQQCLCNSSNCLSYMPK</sequence>
<dbReference type="InterPro" id="IPR011705">
    <property type="entry name" value="BACK"/>
</dbReference>
<dbReference type="InterPro" id="IPR000210">
    <property type="entry name" value="BTB/POZ_dom"/>
</dbReference>
<comment type="caution">
    <text evidence="4">The sequence shown here is derived from an EMBL/GenBank/DDBJ whole genome shotgun (WGS) entry which is preliminary data.</text>
</comment>